<evidence type="ECO:0000256" key="1">
    <source>
        <dbReference type="ARBA" id="ARBA00004651"/>
    </source>
</evidence>
<dbReference type="STRING" id="320497.A0U93_02825"/>
<evidence type="ECO:0000256" key="5">
    <source>
        <dbReference type="ARBA" id="ARBA00022989"/>
    </source>
</evidence>
<feature type="transmembrane region" description="Helical" evidence="7">
    <location>
        <begin position="267"/>
        <end position="291"/>
    </location>
</feature>
<dbReference type="Pfam" id="PF07690">
    <property type="entry name" value="MFS_1"/>
    <property type="match status" value="1"/>
</dbReference>
<dbReference type="PANTHER" id="PTHR23517">
    <property type="entry name" value="RESISTANCE PROTEIN MDTM, PUTATIVE-RELATED-RELATED"/>
    <property type="match status" value="1"/>
</dbReference>
<keyword evidence="2" id="KW-0813">Transport</keyword>
<dbReference type="SUPFAM" id="SSF103473">
    <property type="entry name" value="MFS general substrate transporter"/>
    <property type="match status" value="1"/>
</dbReference>
<feature type="transmembrane region" description="Helical" evidence="7">
    <location>
        <begin position="89"/>
        <end position="106"/>
    </location>
</feature>
<feature type="transmembrane region" description="Helical" evidence="7">
    <location>
        <begin position="222"/>
        <end position="247"/>
    </location>
</feature>
<protein>
    <submittedName>
        <fullName evidence="8">Peptide transporter</fullName>
    </submittedName>
</protein>
<dbReference type="InterPro" id="IPR036259">
    <property type="entry name" value="MFS_trans_sf"/>
</dbReference>
<dbReference type="GO" id="GO:0022857">
    <property type="term" value="F:transmembrane transporter activity"/>
    <property type="evidence" value="ECO:0007669"/>
    <property type="project" value="InterPro"/>
</dbReference>
<keyword evidence="5 7" id="KW-1133">Transmembrane helix</keyword>
<keyword evidence="9" id="KW-1185">Reference proteome</keyword>
<evidence type="ECO:0000256" key="2">
    <source>
        <dbReference type="ARBA" id="ARBA00022448"/>
    </source>
</evidence>
<evidence type="ECO:0000256" key="6">
    <source>
        <dbReference type="ARBA" id="ARBA00023136"/>
    </source>
</evidence>
<keyword evidence="6 7" id="KW-0472">Membrane</keyword>
<dbReference type="Gene3D" id="1.20.1250.20">
    <property type="entry name" value="MFS general substrate transporter like domains"/>
    <property type="match status" value="2"/>
</dbReference>
<comment type="subcellular location">
    <subcellularLocation>
        <location evidence="1">Cell membrane</location>
        <topology evidence="1">Multi-pass membrane protein</topology>
    </subcellularLocation>
</comment>
<proteinExistence type="predicted"/>
<feature type="transmembrane region" description="Helical" evidence="7">
    <location>
        <begin position="303"/>
        <end position="324"/>
    </location>
</feature>
<evidence type="ECO:0000313" key="8">
    <source>
        <dbReference type="EMBL" id="AQS89229.1"/>
    </source>
</evidence>
<accession>A0A1U9KU09</accession>
<organism evidence="8 9">
    <name type="scientific">Neoasaia chiangmaiensis</name>
    <dbReference type="NCBI Taxonomy" id="320497"/>
    <lineage>
        <taxon>Bacteria</taxon>
        <taxon>Pseudomonadati</taxon>
        <taxon>Pseudomonadota</taxon>
        <taxon>Alphaproteobacteria</taxon>
        <taxon>Acetobacterales</taxon>
        <taxon>Acetobacteraceae</taxon>
        <taxon>Neoasaia</taxon>
    </lineage>
</organism>
<evidence type="ECO:0000313" key="9">
    <source>
        <dbReference type="Proteomes" id="UP000188604"/>
    </source>
</evidence>
<dbReference type="PANTHER" id="PTHR23517:SF15">
    <property type="entry name" value="PROTON-DEPENDENT OLIGOPEPTIDE FAMILY TRANSPORT PROTEIN"/>
    <property type="match status" value="1"/>
</dbReference>
<feature type="transmembrane region" description="Helical" evidence="7">
    <location>
        <begin position="369"/>
        <end position="392"/>
    </location>
</feature>
<evidence type="ECO:0000256" key="3">
    <source>
        <dbReference type="ARBA" id="ARBA00022475"/>
    </source>
</evidence>
<evidence type="ECO:0000256" key="7">
    <source>
        <dbReference type="SAM" id="Phobius"/>
    </source>
</evidence>
<dbReference type="EMBL" id="CP014691">
    <property type="protein sequence ID" value="AQS89229.1"/>
    <property type="molecule type" value="Genomic_DNA"/>
</dbReference>
<gene>
    <name evidence="8" type="ORF">A0U93_02825</name>
</gene>
<keyword evidence="3" id="KW-1003">Cell membrane</keyword>
<evidence type="ECO:0000256" key="4">
    <source>
        <dbReference type="ARBA" id="ARBA00022692"/>
    </source>
</evidence>
<dbReference type="KEGG" id="nch:A0U93_02825"/>
<feature type="transmembrane region" description="Helical" evidence="7">
    <location>
        <begin position="336"/>
        <end position="357"/>
    </location>
</feature>
<reference evidence="8 9" key="1">
    <citation type="submission" date="2016-03" db="EMBL/GenBank/DDBJ databases">
        <title>Acetic acid bacteria sequencing.</title>
        <authorList>
            <person name="Brandt J."/>
            <person name="Jakob F."/>
            <person name="Vogel R.F."/>
        </authorList>
    </citation>
    <scope>NUCLEOTIDE SEQUENCE [LARGE SCALE GENOMIC DNA]</scope>
    <source>
        <strain evidence="8 9">NBRC 101099</strain>
    </source>
</reference>
<dbReference type="Proteomes" id="UP000188604">
    <property type="component" value="Chromosome"/>
</dbReference>
<keyword evidence="4 7" id="KW-0812">Transmembrane</keyword>
<sequence>MMTEGGLAFSMYGFESLLVLYVVNHLLKPDVLPHVWGMSAFLPFVQALYNAHTPNALAAAITGLFLALIYVTPMLGGLLADWRLGRTRMVLIGGFLLIAGLICLAIDQTFLIALALLLLGLGCTRGILPAQVGALYAGDDPRRADAYQLFVLGIQVSVIVSPALCSTVAQNIGWHAGFLTAGIGMLVGLCFYFIGRRHLPTDTIAGHTHKKVRLTATEKRTLLILFAILPLLAVATISNTDIFNGYLIWADRYYQLTFLGYNMPASWLVSMDGFVSTFTVLGIVAFWRVWNRYRSDPGEMSKIIIGSMICTIAPSILALGAWIQPGPHHISLAWGIAFHLVNDVGFGLCYATGMALFSRAAPQAVNSTVVAAYSLHLFLGNLLVGKIAGLLGSLSSPVFWLLHVVLAMAATTLLWLFARVFRRELSRQA</sequence>
<feature type="transmembrane region" description="Helical" evidence="7">
    <location>
        <begin position="398"/>
        <end position="418"/>
    </location>
</feature>
<dbReference type="InterPro" id="IPR011701">
    <property type="entry name" value="MFS"/>
</dbReference>
<name>A0A1U9KU09_9PROT</name>
<dbReference type="AlphaFoldDB" id="A0A1U9KU09"/>
<dbReference type="GO" id="GO:0005886">
    <property type="term" value="C:plasma membrane"/>
    <property type="evidence" value="ECO:0007669"/>
    <property type="project" value="UniProtKB-SubCell"/>
</dbReference>
<feature type="transmembrane region" description="Helical" evidence="7">
    <location>
        <begin position="6"/>
        <end position="24"/>
    </location>
</feature>
<dbReference type="OrthoDB" id="9772725at2"/>
<feature type="transmembrane region" description="Helical" evidence="7">
    <location>
        <begin position="55"/>
        <end position="77"/>
    </location>
</feature>
<dbReference type="InterPro" id="IPR050171">
    <property type="entry name" value="MFS_Transporters"/>
</dbReference>
<feature type="transmembrane region" description="Helical" evidence="7">
    <location>
        <begin position="175"/>
        <end position="194"/>
    </location>
</feature>